<gene>
    <name evidence="2" type="ORF">C4D60_Mb06t33520</name>
</gene>
<evidence type="ECO:0000256" key="1">
    <source>
        <dbReference type="SAM" id="MobiDB-lite"/>
    </source>
</evidence>
<comment type="caution">
    <text evidence="2">The sequence shown here is derived from an EMBL/GenBank/DDBJ whole genome shotgun (WGS) entry which is preliminary data.</text>
</comment>
<protein>
    <submittedName>
        <fullName evidence="2">Uncharacterized protein</fullName>
    </submittedName>
</protein>
<feature type="compositionally biased region" description="Polar residues" evidence="1">
    <location>
        <begin position="95"/>
        <end position="108"/>
    </location>
</feature>
<dbReference type="EMBL" id="PYDT01000009">
    <property type="protein sequence ID" value="THU51672.1"/>
    <property type="molecule type" value="Genomic_DNA"/>
</dbReference>
<dbReference type="AlphaFoldDB" id="A0A4S8IV14"/>
<dbReference type="Proteomes" id="UP000317650">
    <property type="component" value="Chromosome 6"/>
</dbReference>
<name>A0A4S8IV14_MUSBA</name>
<keyword evidence="3" id="KW-1185">Reference proteome</keyword>
<sequence length="128" mass="14151">MHVSSSSSVPPLSLSPLLSVSTRHKNGAAPPLLSLSLSASGYGRRNRSLPRVSMAPLLRGRHSALFWKSRPSRLGAVEKRRTTAVTDRFIGGLQWATSQPKTQSQTMSKPMLRPRPRPRPRPKTKPHQ</sequence>
<feature type="compositionally biased region" description="Basic residues" evidence="1">
    <location>
        <begin position="112"/>
        <end position="128"/>
    </location>
</feature>
<feature type="region of interest" description="Disordered" evidence="1">
    <location>
        <begin position="23"/>
        <end position="52"/>
    </location>
</feature>
<reference evidence="2 3" key="1">
    <citation type="journal article" date="2019" name="Nat. Plants">
        <title>Genome sequencing of Musa balbisiana reveals subgenome evolution and function divergence in polyploid bananas.</title>
        <authorList>
            <person name="Yao X."/>
        </authorList>
    </citation>
    <scope>NUCLEOTIDE SEQUENCE [LARGE SCALE GENOMIC DNA]</scope>
    <source>
        <strain evidence="3">cv. DH-PKW</strain>
        <tissue evidence="2">Leaves</tissue>
    </source>
</reference>
<evidence type="ECO:0000313" key="3">
    <source>
        <dbReference type="Proteomes" id="UP000317650"/>
    </source>
</evidence>
<evidence type="ECO:0000313" key="2">
    <source>
        <dbReference type="EMBL" id="THU51672.1"/>
    </source>
</evidence>
<proteinExistence type="predicted"/>
<feature type="compositionally biased region" description="Low complexity" evidence="1">
    <location>
        <begin position="28"/>
        <end position="40"/>
    </location>
</feature>
<feature type="region of interest" description="Disordered" evidence="1">
    <location>
        <begin position="93"/>
        <end position="128"/>
    </location>
</feature>
<accession>A0A4S8IV14</accession>
<organism evidence="2 3">
    <name type="scientific">Musa balbisiana</name>
    <name type="common">Banana</name>
    <dbReference type="NCBI Taxonomy" id="52838"/>
    <lineage>
        <taxon>Eukaryota</taxon>
        <taxon>Viridiplantae</taxon>
        <taxon>Streptophyta</taxon>
        <taxon>Embryophyta</taxon>
        <taxon>Tracheophyta</taxon>
        <taxon>Spermatophyta</taxon>
        <taxon>Magnoliopsida</taxon>
        <taxon>Liliopsida</taxon>
        <taxon>Zingiberales</taxon>
        <taxon>Musaceae</taxon>
        <taxon>Musa</taxon>
    </lineage>
</organism>